<dbReference type="OrthoDB" id="9762066at2"/>
<dbReference type="PROSITE" id="PS00608">
    <property type="entry name" value="GLYCOSYL_HYDROL_F2_2"/>
    <property type="match status" value="1"/>
</dbReference>
<dbReference type="InterPro" id="IPR050347">
    <property type="entry name" value="Bact_Beta-galactosidase"/>
</dbReference>
<dbReference type="Pfam" id="PF02929">
    <property type="entry name" value="Bgal_small_N"/>
    <property type="match status" value="1"/>
</dbReference>
<dbReference type="InterPro" id="IPR036156">
    <property type="entry name" value="Beta-gal/glucu_dom_sf"/>
</dbReference>
<comment type="similarity">
    <text evidence="2 8">Belongs to the glycosyl hydrolase 2 family.</text>
</comment>
<evidence type="ECO:0000256" key="4">
    <source>
        <dbReference type="ARBA" id="ARBA00013303"/>
    </source>
</evidence>
<dbReference type="InterPro" id="IPR011013">
    <property type="entry name" value="Gal_mutarotase_sf_dom"/>
</dbReference>
<dbReference type="GO" id="GO:0004565">
    <property type="term" value="F:beta-galactosidase activity"/>
    <property type="evidence" value="ECO:0007669"/>
    <property type="project" value="UniProtKB-EC"/>
</dbReference>
<evidence type="ECO:0000256" key="3">
    <source>
        <dbReference type="ARBA" id="ARBA00012756"/>
    </source>
</evidence>
<gene>
    <name evidence="11" type="ORF">SAMN04487970_100127</name>
</gene>
<dbReference type="InterPro" id="IPR023232">
    <property type="entry name" value="Glyco_hydro_2_AS"/>
</dbReference>
<dbReference type="GO" id="GO:0005990">
    <property type="term" value="P:lactose catabolic process"/>
    <property type="evidence" value="ECO:0007669"/>
    <property type="project" value="TreeGrafter"/>
</dbReference>
<proteinExistence type="inferred from homology"/>
<dbReference type="Gene3D" id="2.70.98.10">
    <property type="match status" value="1"/>
</dbReference>
<dbReference type="Proteomes" id="UP000198601">
    <property type="component" value="Unassembled WGS sequence"/>
</dbReference>
<dbReference type="Pfam" id="PF02836">
    <property type="entry name" value="Glyco_hydro_2_C"/>
    <property type="match status" value="1"/>
</dbReference>
<dbReference type="InterPro" id="IPR014718">
    <property type="entry name" value="GH-type_carb-bd"/>
</dbReference>
<dbReference type="InterPro" id="IPR017853">
    <property type="entry name" value="GH"/>
</dbReference>
<accession>A0A1G4P4B5</accession>
<reference evidence="12" key="1">
    <citation type="submission" date="2016-10" db="EMBL/GenBank/DDBJ databases">
        <authorList>
            <person name="Varghese N."/>
            <person name="Submissions S."/>
        </authorList>
    </citation>
    <scope>NUCLEOTIDE SEQUENCE [LARGE SCALE GENOMIC DNA]</scope>
    <source>
        <strain evidence="12">CGMCC 1.8946</strain>
    </source>
</reference>
<dbReference type="SMART" id="SM01038">
    <property type="entry name" value="Bgal_small_N"/>
    <property type="match status" value="1"/>
</dbReference>
<dbReference type="EMBL" id="FMTT01000001">
    <property type="protein sequence ID" value="SCW27049.1"/>
    <property type="molecule type" value="Genomic_DNA"/>
</dbReference>
<dbReference type="Gene3D" id="2.60.40.10">
    <property type="entry name" value="Immunoglobulins"/>
    <property type="match status" value="2"/>
</dbReference>
<comment type="catalytic activity">
    <reaction evidence="1 8">
        <text>Hydrolysis of terminal non-reducing beta-D-galactose residues in beta-D-galactosides.</text>
        <dbReference type="EC" id="3.2.1.23"/>
    </reaction>
</comment>
<evidence type="ECO:0000256" key="8">
    <source>
        <dbReference type="RuleBase" id="RU361154"/>
    </source>
</evidence>
<dbReference type="GO" id="GO:0009341">
    <property type="term" value="C:beta-galactosidase complex"/>
    <property type="evidence" value="ECO:0007669"/>
    <property type="project" value="InterPro"/>
</dbReference>
<evidence type="ECO:0000256" key="9">
    <source>
        <dbReference type="SAM" id="MobiDB-lite"/>
    </source>
</evidence>
<evidence type="ECO:0000313" key="12">
    <source>
        <dbReference type="Proteomes" id="UP000198601"/>
    </source>
</evidence>
<feature type="region of interest" description="Disordered" evidence="9">
    <location>
        <begin position="660"/>
        <end position="680"/>
    </location>
</feature>
<evidence type="ECO:0000259" key="10">
    <source>
        <dbReference type="SMART" id="SM01038"/>
    </source>
</evidence>
<dbReference type="SUPFAM" id="SSF49785">
    <property type="entry name" value="Galactose-binding domain-like"/>
    <property type="match status" value="1"/>
</dbReference>
<evidence type="ECO:0000256" key="5">
    <source>
        <dbReference type="ARBA" id="ARBA00022801"/>
    </source>
</evidence>
<dbReference type="PANTHER" id="PTHR46323">
    <property type="entry name" value="BETA-GALACTOSIDASE"/>
    <property type="match status" value="1"/>
</dbReference>
<dbReference type="STRING" id="624147.SAMN04487970_100127"/>
<feature type="domain" description="Beta galactosidase small chain/" evidence="10">
    <location>
        <begin position="747"/>
        <end position="1018"/>
    </location>
</feature>
<evidence type="ECO:0000256" key="2">
    <source>
        <dbReference type="ARBA" id="ARBA00007401"/>
    </source>
</evidence>
<dbReference type="SUPFAM" id="SSF51445">
    <property type="entry name" value="(Trans)glycosidases"/>
    <property type="match status" value="1"/>
</dbReference>
<dbReference type="RefSeq" id="WP_090665560.1">
    <property type="nucleotide sequence ID" value="NZ_FMTT01000001.1"/>
</dbReference>
<dbReference type="PROSITE" id="PS00719">
    <property type="entry name" value="GLYCOSYL_HYDROL_F2_1"/>
    <property type="match status" value="1"/>
</dbReference>
<dbReference type="InterPro" id="IPR023230">
    <property type="entry name" value="Glyco_hydro_2_CS"/>
</dbReference>
<keyword evidence="6 8" id="KW-0326">Glycosidase</keyword>
<dbReference type="Pfam" id="PF02837">
    <property type="entry name" value="Glyco_hydro_2_N"/>
    <property type="match status" value="1"/>
</dbReference>
<dbReference type="Gene3D" id="3.20.20.80">
    <property type="entry name" value="Glycosidases"/>
    <property type="match status" value="1"/>
</dbReference>
<dbReference type="AlphaFoldDB" id="A0A1G4P4B5"/>
<dbReference type="InterPro" id="IPR008979">
    <property type="entry name" value="Galactose-bd-like_sf"/>
</dbReference>
<dbReference type="InterPro" id="IPR006101">
    <property type="entry name" value="Glyco_hydro_2"/>
</dbReference>
<dbReference type="Pfam" id="PF16353">
    <property type="entry name" value="LacZ_4"/>
    <property type="match status" value="1"/>
</dbReference>
<protein>
    <recommendedName>
        <fullName evidence="4 8">Beta-galactosidase</fullName>
        <ecNumber evidence="3 8">3.2.1.23</ecNumber>
    </recommendedName>
    <alternativeName>
        <fullName evidence="7 8">Lactase</fullName>
    </alternativeName>
</protein>
<dbReference type="InterPro" id="IPR013783">
    <property type="entry name" value="Ig-like_fold"/>
</dbReference>
<evidence type="ECO:0000256" key="1">
    <source>
        <dbReference type="ARBA" id="ARBA00001412"/>
    </source>
</evidence>
<evidence type="ECO:0000256" key="6">
    <source>
        <dbReference type="ARBA" id="ARBA00023295"/>
    </source>
</evidence>
<evidence type="ECO:0000313" key="11">
    <source>
        <dbReference type="EMBL" id="SCW27049.1"/>
    </source>
</evidence>
<dbReference type="InterPro" id="IPR032312">
    <property type="entry name" value="LacZ_4"/>
</dbReference>
<dbReference type="SUPFAM" id="SSF49303">
    <property type="entry name" value="beta-Galactosidase/glucuronidase domain"/>
    <property type="match status" value="2"/>
</dbReference>
<name>A0A1G4P4B5_9BACL</name>
<dbReference type="FunFam" id="3.20.20.80:FF:000018">
    <property type="entry name" value="Beta-galactosidase"/>
    <property type="match status" value="1"/>
</dbReference>
<dbReference type="InterPro" id="IPR004199">
    <property type="entry name" value="B-gal_small/dom_5"/>
</dbReference>
<dbReference type="PANTHER" id="PTHR46323:SF2">
    <property type="entry name" value="BETA-GALACTOSIDASE"/>
    <property type="match status" value="1"/>
</dbReference>
<organism evidence="11 12">
    <name type="scientific">Paenibacillus tianmuensis</name>
    <dbReference type="NCBI Taxonomy" id="624147"/>
    <lineage>
        <taxon>Bacteria</taxon>
        <taxon>Bacillati</taxon>
        <taxon>Bacillota</taxon>
        <taxon>Bacilli</taxon>
        <taxon>Bacillales</taxon>
        <taxon>Paenibacillaceae</taxon>
        <taxon>Paenibacillus</taxon>
    </lineage>
</organism>
<dbReference type="Gene3D" id="2.60.120.260">
    <property type="entry name" value="Galactose-binding domain-like"/>
    <property type="match status" value="1"/>
</dbReference>
<dbReference type="Pfam" id="PF00703">
    <property type="entry name" value="Glyco_hydro_2"/>
    <property type="match status" value="1"/>
</dbReference>
<keyword evidence="5 8" id="KW-0378">Hydrolase</keyword>
<dbReference type="PRINTS" id="PR00132">
    <property type="entry name" value="GLHYDRLASE2"/>
</dbReference>
<dbReference type="GO" id="GO:0030246">
    <property type="term" value="F:carbohydrate binding"/>
    <property type="evidence" value="ECO:0007669"/>
    <property type="project" value="InterPro"/>
</dbReference>
<keyword evidence="12" id="KW-1185">Reference proteome</keyword>
<dbReference type="SUPFAM" id="SSF74650">
    <property type="entry name" value="Galactose mutarotase-like"/>
    <property type="match status" value="1"/>
</dbReference>
<dbReference type="InterPro" id="IPR006103">
    <property type="entry name" value="Glyco_hydro_2_cat"/>
</dbReference>
<dbReference type="InterPro" id="IPR006104">
    <property type="entry name" value="Glyco_hydro_2_N"/>
</dbReference>
<evidence type="ECO:0000256" key="7">
    <source>
        <dbReference type="ARBA" id="ARBA00032230"/>
    </source>
</evidence>
<dbReference type="EC" id="3.2.1.23" evidence="3 8"/>
<sequence>MSDHLARRDWQNLNVPERNRLPARASFVPYGAADAALTYDRGSSDRFMLLNGEWVFHYAGRPEDAPTSFYMPEFDDSGWDRLVVPSHWQLNGYGAPHYTDLYYPFPVCPPEVPADNPTGTYRRTFTLPEGWLSRNVFLQFQGVDSAFHVWLNGSYVGYSQGSRLPSEFTIAPFVREGENVLAVQVYQWSDGSYLEDQDMWWLSGIFRDVALVAQPKTYLRDYTVVADLDADCRVGLLHVRAQVAKERTMTGNVVLEWRLTDGEQGTEAASGVCPVDGWSEEGDEAAASFRAQLSDVRPWTAETPALYDLLLTLKTEDGDTLEVVPTRVGFRRVEVRGGRLLVNGKPVRLRGVNRHDHHPERGRAVTVETMEQDVVLMKRHNINAVRTAHYPNDPRFYDLCDRYGLYVMDETDLETHGFELVGDADRLSNDPAWEEAYVERIRRMVERDKNHPSILFWSLGNESGFGCNYEAMAAWCRSADPTRLIHYEGDREAKVCDVFSTMYSTVEKMIGFGQLDNEEKPHVLCEYAHAMGNGPGGMLEYEEVFRTYPRLAGGFVWEWIDHGLSRRTADGRTYYAYGGDYGDEPNNGNFVIDGLVTPDRTPSPGLLEYKKIIEPVTVEAFDAEEGTVTIRNRYDFRDLSHLHLAWTVLADGAPLASGSAPLPDVPPGGTASLTLPPQRPARPLPGAEYRLELRFVLASDTSWAPYGHEVAWAQLELPGRAAGTHALPTAAPAPHPLLAEERAGELVLRGADFALSFDLARGDIRSWTGAGRPLLHRSPALTLWRPPIDNDMYVVADWRKACLHLLRDDCRSFVWERVDSGTVRCIRRIRTAPPVYDWGYESVWTYTVHGSGLVELRVQGTPYGKPPEMLPRIGLRMELPGDYDRVIWYGRGPGESYPDSKQAARFGRYDCSVDGLGFPYVYPQENGNRSDVRWAAFLSGSGAGLLAAGMPQFDFGAHWHTPEDIEQAKHTTDLVKRDFITVHLDYRHNGLGSASCGQGQLPPYRLEPHEFTFAVRLMPVNEQGAALEVTARRLRAGEVR</sequence>
<dbReference type="InterPro" id="IPR006102">
    <property type="entry name" value="Ig-like_GH2"/>
</dbReference>